<evidence type="ECO:0000313" key="3">
    <source>
        <dbReference type="Proteomes" id="UP001291653"/>
    </source>
</evidence>
<comment type="caution">
    <text evidence="2">The sequence shown here is derived from an EMBL/GenBank/DDBJ whole genome shotgun (WGS) entry which is preliminary data.</text>
</comment>
<evidence type="ECO:0008006" key="4">
    <source>
        <dbReference type="Google" id="ProtNLM"/>
    </source>
</evidence>
<dbReference type="EMBL" id="BSBI01000021">
    <property type="protein sequence ID" value="GLF99596.1"/>
    <property type="molecule type" value="Genomic_DNA"/>
</dbReference>
<keyword evidence="3" id="KW-1185">Reference proteome</keyword>
<proteinExistence type="predicted"/>
<dbReference type="SUPFAM" id="SSF110296">
    <property type="entry name" value="Oligoxyloglucan reducing end-specific cellobiohydrolase"/>
    <property type="match status" value="1"/>
</dbReference>
<feature type="signal peptide" evidence="1">
    <location>
        <begin position="1"/>
        <end position="33"/>
    </location>
</feature>
<evidence type="ECO:0000313" key="2">
    <source>
        <dbReference type="EMBL" id="GLF99596.1"/>
    </source>
</evidence>
<protein>
    <recommendedName>
        <fullName evidence="4">Secreted protein</fullName>
    </recommendedName>
</protein>
<accession>A0ABQ5PAJ2</accession>
<sequence length="400" mass="42149">MVNNSTRARRTSRAALVAAVTLAMTATTASVLAAPAPPAPAAGLKWNVSTIATGDTVGLGATRPDARKTWVAGMLVNRTASGALAGFTPTLWERDERTGTGWKKVATDPASASADIRFNDIDAVSARQALVVGDQTDDADGIVTQHWNGKRWRTVLAPVPNGTRTAGFLTVEHLDAKNAWATGWTQIGTDIGTQFQHWDGKRWKPVKLPDLGTGPDGDFELRSVSAQSPKNVVAVGGLSTGGQAKPLVLHFDGTRWKKAALPSLGRVQARLLAVATGADGTAWAVGETRSRNGASAGLVLRYDGKKWTRPALPKDTPALASVALSKGDPVLVARTDEEHFPGLIRAGKTWKSLGLPATHGGRKVHVQKVVAHGNTIDVLGDRLKGQGQLTGPQLVLTARR</sequence>
<name>A0ABQ5PAJ2_9ACTN</name>
<gene>
    <name evidence="2" type="ORF">SYYSPA8_34885</name>
</gene>
<feature type="chain" id="PRO_5046891743" description="Secreted protein" evidence="1">
    <location>
        <begin position="34"/>
        <end position="400"/>
    </location>
</feature>
<dbReference type="RefSeq" id="WP_323451532.1">
    <property type="nucleotide sequence ID" value="NZ_BSBI01000021.1"/>
</dbReference>
<dbReference type="Proteomes" id="UP001291653">
    <property type="component" value="Unassembled WGS sequence"/>
</dbReference>
<keyword evidence="1" id="KW-0732">Signal</keyword>
<organism evidence="2 3">
    <name type="scientific">Streptomyces yaizuensis</name>
    <dbReference type="NCBI Taxonomy" id="2989713"/>
    <lineage>
        <taxon>Bacteria</taxon>
        <taxon>Bacillati</taxon>
        <taxon>Actinomycetota</taxon>
        <taxon>Actinomycetes</taxon>
        <taxon>Kitasatosporales</taxon>
        <taxon>Streptomycetaceae</taxon>
        <taxon>Streptomyces</taxon>
    </lineage>
</organism>
<reference evidence="2 3" key="1">
    <citation type="submission" date="2022-10" db="EMBL/GenBank/DDBJ databases">
        <title>Draft genome sequence of Streptomyces sp. YSPA8.</title>
        <authorList>
            <person name="Moriuchi R."/>
            <person name="Dohra H."/>
            <person name="Yamamura H."/>
            <person name="Kodani S."/>
        </authorList>
    </citation>
    <scope>NUCLEOTIDE SEQUENCE [LARGE SCALE GENOMIC DNA]</scope>
    <source>
        <strain evidence="2 3">YSPA8</strain>
    </source>
</reference>
<evidence type="ECO:0000256" key="1">
    <source>
        <dbReference type="SAM" id="SignalP"/>
    </source>
</evidence>